<dbReference type="Gene3D" id="3.40.190.290">
    <property type="match status" value="1"/>
</dbReference>
<feature type="domain" description="HTH lysR-type" evidence="5">
    <location>
        <begin position="1"/>
        <end position="53"/>
    </location>
</feature>
<dbReference type="InterPro" id="IPR036390">
    <property type="entry name" value="WH_DNA-bd_sf"/>
</dbReference>
<dbReference type="InterPro" id="IPR005119">
    <property type="entry name" value="LysR_subst-bd"/>
</dbReference>
<dbReference type="SUPFAM" id="SSF46785">
    <property type="entry name" value="Winged helix' DNA-binding domain"/>
    <property type="match status" value="1"/>
</dbReference>
<evidence type="ECO:0000256" key="4">
    <source>
        <dbReference type="ARBA" id="ARBA00023163"/>
    </source>
</evidence>
<comment type="caution">
    <text evidence="6">The sequence shown here is derived from an EMBL/GenBank/DDBJ whole genome shotgun (WGS) entry which is preliminary data.</text>
</comment>
<evidence type="ECO:0000313" key="7">
    <source>
        <dbReference type="Proteomes" id="UP001487305"/>
    </source>
</evidence>
<dbReference type="PRINTS" id="PR00039">
    <property type="entry name" value="HTHLYSR"/>
</dbReference>
<dbReference type="CDD" id="cd05466">
    <property type="entry name" value="PBP2_LTTR_substrate"/>
    <property type="match status" value="1"/>
</dbReference>
<dbReference type="PANTHER" id="PTHR30126">
    <property type="entry name" value="HTH-TYPE TRANSCRIPTIONAL REGULATOR"/>
    <property type="match status" value="1"/>
</dbReference>
<evidence type="ECO:0000256" key="2">
    <source>
        <dbReference type="ARBA" id="ARBA00023015"/>
    </source>
</evidence>
<dbReference type="EMBL" id="JBBNOP010000003">
    <property type="protein sequence ID" value="MEQ3362402.1"/>
    <property type="molecule type" value="Genomic_DNA"/>
</dbReference>
<dbReference type="InterPro" id="IPR036388">
    <property type="entry name" value="WH-like_DNA-bd_sf"/>
</dbReference>
<dbReference type="SUPFAM" id="SSF53850">
    <property type="entry name" value="Periplasmic binding protein-like II"/>
    <property type="match status" value="1"/>
</dbReference>
<sequence length="289" mass="32144">MREFLVVADEGSVSVAASKLHITQPVLSKHIRAMEDTLNVQLFLRSPKGLTLTPRGKQAYHTFKDIVSRYDDIVCLFQPENNVVCGQLRMGILSMGFDRYIAPVVERFNRQYPNIAISYATENPLDIVDGIIDGDLDIGFLGQARFDDKGQISYRCIGKDVLHAIVPKGGPVAQRGYIVPADVTDAVLVCLKIKETTDVLNELVATAGYKPKSIFEVDEVEVAASFVVSLNGFFVIPDFMCDVFEASRTVEIVDFESPLYLPVFFAHKKTLKNQFVSLFLDALPSDEAR</sequence>
<dbReference type="RefSeq" id="WP_349227242.1">
    <property type="nucleotide sequence ID" value="NZ_JBBNOP010000003.1"/>
</dbReference>
<keyword evidence="4" id="KW-0804">Transcription</keyword>
<proteinExistence type="inferred from homology"/>
<evidence type="ECO:0000313" key="6">
    <source>
        <dbReference type="EMBL" id="MEQ3362402.1"/>
    </source>
</evidence>
<keyword evidence="2" id="KW-0805">Transcription regulation</keyword>
<evidence type="ECO:0000256" key="1">
    <source>
        <dbReference type="ARBA" id="ARBA00009437"/>
    </source>
</evidence>
<dbReference type="Proteomes" id="UP001487305">
    <property type="component" value="Unassembled WGS sequence"/>
</dbReference>
<dbReference type="InterPro" id="IPR000847">
    <property type="entry name" value="LysR_HTH_N"/>
</dbReference>
<accession>A0ABV1JEA4</accession>
<keyword evidence="3" id="KW-0238">DNA-binding</keyword>
<dbReference type="PROSITE" id="PS50931">
    <property type="entry name" value="HTH_LYSR"/>
    <property type="match status" value="1"/>
</dbReference>
<comment type="similarity">
    <text evidence="1">Belongs to the LysR transcriptional regulatory family.</text>
</comment>
<dbReference type="PANTHER" id="PTHR30126:SF78">
    <property type="entry name" value="HTH LYSR-TYPE DOMAIN-CONTAINING PROTEIN"/>
    <property type="match status" value="1"/>
</dbReference>
<dbReference type="Pfam" id="PF00126">
    <property type="entry name" value="HTH_1"/>
    <property type="match status" value="1"/>
</dbReference>
<organism evidence="6 7">
    <name type="scientific">Raoultibacter massiliensis</name>
    <dbReference type="NCBI Taxonomy" id="1852371"/>
    <lineage>
        <taxon>Bacteria</taxon>
        <taxon>Bacillati</taxon>
        <taxon>Actinomycetota</taxon>
        <taxon>Coriobacteriia</taxon>
        <taxon>Eggerthellales</taxon>
        <taxon>Eggerthellaceae</taxon>
        <taxon>Raoultibacter</taxon>
    </lineage>
</organism>
<dbReference type="Pfam" id="PF03466">
    <property type="entry name" value="LysR_substrate"/>
    <property type="match status" value="1"/>
</dbReference>
<evidence type="ECO:0000256" key="3">
    <source>
        <dbReference type="ARBA" id="ARBA00023125"/>
    </source>
</evidence>
<keyword evidence="7" id="KW-1185">Reference proteome</keyword>
<reference evidence="6 7" key="1">
    <citation type="submission" date="2024-04" db="EMBL/GenBank/DDBJ databases">
        <title>Human intestinal bacterial collection.</title>
        <authorList>
            <person name="Pauvert C."/>
            <person name="Hitch T.C.A."/>
            <person name="Clavel T."/>
        </authorList>
    </citation>
    <scope>NUCLEOTIDE SEQUENCE [LARGE SCALE GENOMIC DNA]</scope>
    <source>
        <strain evidence="6 7">CLA-KB-H42</strain>
    </source>
</reference>
<protein>
    <submittedName>
        <fullName evidence="6">LysR family transcriptional regulator</fullName>
    </submittedName>
</protein>
<dbReference type="Gene3D" id="1.10.10.10">
    <property type="entry name" value="Winged helix-like DNA-binding domain superfamily/Winged helix DNA-binding domain"/>
    <property type="match status" value="1"/>
</dbReference>
<evidence type="ECO:0000259" key="5">
    <source>
        <dbReference type="PROSITE" id="PS50931"/>
    </source>
</evidence>
<name>A0ABV1JEA4_9ACTN</name>
<gene>
    <name evidence="6" type="ORF">AAA083_05365</name>
</gene>